<keyword evidence="2" id="KW-0812">Transmembrane</keyword>
<evidence type="ECO:0000256" key="2">
    <source>
        <dbReference type="SAM" id="Phobius"/>
    </source>
</evidence>
<protein>
    <recommendedName>
        <fullName evidence="3">Helix-turn-helix type 11 domain-containing protein</fullName>
    </recommendedName>
</protein>
<feature type="region of interest" description="Disordered" evidence="1">
    <location>
        <begin position="395"/>
        <end position="453"/>
    </location>
</feature>
<organism evidence="4 5">
    <name type="scientific">Reticulibacter mediterranei</name>
    <dbReference type="NCBI Taxonomy" id="2778369"/>
    <lineage>
        <taxon>Bacteria</taxon>
        <taxon>Bacillati</taxon>
        <taxon>Chloroflexota</taxon>
        <taxon>Ktedonobacteria</taxon>
        <taxon>Ktedonobacterales</taxon>
        <taxon>Reticulibacteraceae</taxon>
        <taxon>Reticulibacter</taxon>
    </lineage>
</organism>
<dbReference type="InterPro" id="IPR036390">
    <property type="entry name" value="WH_DNA-bd_sf"/>
</dbReference>
<feature type="compositionally biased region" description="Polar residues" evidence="1">
    <location>
        <begin position="405"/>
        <end position="425"/>
    </location>
</feature>
<keyword evidence="2" id="KW-0472">Membrane</keyword>
<feature type="region of interest" description="Disordered" evidence="1">
    <location>
        <begin position="224"/>
        <end position="283"/>
    </location>
</feature>
<feature type="region of interest" description="Disordered" evidence="1">
    <location>
        <begin position="159"/>
        <end position="182"/>
    </location>
</feature>
<dbReference type="InterPro" id="IPR013196">
    <property type="entry name" value="HTH_11"/>
</dbReference>
<accession>A0A8J3ILT9</accession>
<evidence type="ECO:0000313" key="5">
    <source>
        <dbReference type="Proteomes" id="UP000597444"/>
    </source>
</evidence>
<dbReference type="Pfam" id="PF08279">
    <property type="entry name" value="HTH_11"/>
    <property type="match status" value="1"/>
</dbReference>
<evidence type="ECO:0000313" key="4">
    <source>
        <dbReference type="EMBL" id="GHO94805.1"/>
    </source>
</evidence>
<keyword evidence="5" id="KW-1185">Reference proteome</keyword>
<sequence>MAATQALLTKKKQLPLAVRAGKRITRWSKALSIILAASAEPLMRYTTIYLALATALPVIKVDALYSACQGVVIAAPEFVIIGAFNIADEELKRKDGQRTWGWILRMICLLMSLIMIATFVDIFIVRFDELALKLLNFARCLIAVGFTVTLGKLDRDDEDEESAASANTQPATTNGPASASSQATLDQALAKLKDELLQQIRVEVRSHIHVAEVVEAADRTSLANNLLPTGNRTATAETGGQDSESERTTTAKASQSIGHESDRTAESEQDSDRSTVRTATAKVEKAGENKLDLTLDFLRENPGRAISPDIDALLAAHLGLNRPASARFWRLKAQELLDAEAGNKSNDQGAFARVLAYVQTHEPTTQREVAGHLGITERTVRRHFAALRASGQLPITWTRNEEDNNQVGGQESTTQPIGQPTPESDPSNERTEDSEEQDSESMDNVVLFRHAAR</sequence>
<dbReference type="RefSeq" id="WP_220205521.1">
    <property type="nucleotide sequence ID" value="NZ_BNJK01000001.1"/>
</dbReference>
<feature type="compositionally biased region" description="Basic and acidic residues" evidence="1">
    <location>
        <begin position="259"/>
        <end position="275"/>
    </location>
</feature>
<dbReference type="SUPFAM" id="SSF46785">
    <property type="entry name" value="Winged helix' DNA-binding domain"/>
    <property type="match status" value="1"/>
</dbReference>
<feature type="compositionally biased region" description="Polar residues" evidence="1">
    <location>
        <begin position="224"/>
        <end position="243"/>
    </location>
</feature>
<evidence type="ECO:0000259" key="3">
    <source>
        <dbReference type="Pfam" id="PF08279"/>
    </source>
</evidence>
<feature type="compositionally biased region" description="Acidic residues" evidence="1">
    <location>
        <begin position="432"/>
        <end position="441"/>
    </location>
</feature>
<feature type="transmembrane region" description="Helical" evidence="2">
    <location>
        <begin position="30"/>
        <end position="52"/>
    </location>
</feature>
<feature type="domain" description="Helix-turn-helix type 11" evidence="3">
    <location>
        <begin position="355"/>
        <end position="400"/>
    </location>
</feature>
<reference evidence="4" key="1">
    <citation type="submission" date="2020-10" db="EMBL/GenBank/DDBJ databases">
        <title>Taxonomic study of unclassified bacteria belonging to the class Ktedonobacteria.</title>
        <authorList>
            <person name="Yabe S."/>
            <person name="Wang C.M."/>
            <person name="Zheng Y."/>
            <person name="Sakai Y."/>
            <person name="Cavaletti L."/>
            <person name="Monciardini P."/>
            <person name="Donadio S."/>
        </authorList>
    </citation>
    <scope>NUCLEOTIDE SEQUENCE</scope>
    <source>
        <strain evidence="4">ID150040</strain>
    </source>
</reference>
<feature type="compositionally biased region" description="Polar residues" evidence="1">
    <location>
        <begin position="167"/>
        <end position="182"/>
    </location>
</feature>
<dbReference type="AlphaFoldDB" id="A0A8J3ILT9"/>
<keyword evidence="2" id="KW-1133">Transmembrane helix</keyword>
<gene>
    <name evidence="4" type="ORF">KSF_048530</name>
</gene>
<comment type="caution">
    <text evidence="4">The sequence shown here is derived from an EMBL/GenBank/DDBJ whole genome shotgun (WGS) entry which is preliminary data.</text>
</comment>
<dbReference type="Proteomes" id="UP000597444">
    <property type="component" value="Unassembled WGS sequence"/>
</dbReference>
<feature type="transmembrane region" description="Helical" evidence="2">
    <location>
        <begin position="99"/>
        <end position="124"/>
    </location>
</feature>
<feature type="transmembrane region" description="Helical" evidence="2">
    <location>
        <begin position="64"/>
        <end position="87"/>
    </location>
</feature>
<evidence type="ECO:0000256" key="1">
    <source>
        <dbReference type="SAM" id="MobiDB-lite"/>
    </source>
</evidence>
<proteinExistence type="predicted"/>
<name>A0A8J3ILT9_9CHLR</name>
<dbReference type="EMBL" id="BNJK01000001">
    <property type="protein sequence ID" value="GHO94805.1"/>
    <property type="molecule type" value="Genomic_DNA"/>
</dbReference>